<evidence type="ECO:0000256" key="1">
    <source>
        <dbReference type="SAM" id="MobiDB-lite"/>
    </source>
</evidence>
<accession>A0AAV7V1Z6</accession>
<sequence length="172" mass="19258">MVWSRPGLTVERRPRRGANETLCCAATGAGDRSGRPPEEPGESGQSKWRSRARPVTPSLEADTHSVALRKVTETLAAHSTQIDKVLQAVLDTRTSLEGKIDVVMAEVNILCMEHRKLTNRVTTAESTLETAQPDIEDMKARIQHQESEILRQHRRVDEAQGPSRRNNVRFLD</sequence>
<keyword evidence="3" id="KW-1185">Reference proteome</keyword>
<proteinExistence type="predicted"/>
<dbReference type="Proteomes" id="UP001066276">
    <property type="component" value="Chromosome 2_2"/>
</dbReference>
<name>A0AAV7V1Z6_PLEWA</name>
<protein>
    <submittedName>
        <fullName evidence="2">Uncharacterized protein</fullName>
    </submittedName>
</protein>
<evidence type="ECO:0000313" key="2">
    <source>
        <dbReference type="EMBL" id="KAJ1195238.1"/>
    </source>
</evidence>
<dbReference type="EMBL" id="JANPWB010000004">
    <property type="protein sequence ID" value="KAJ1195238.1"/>
    <property type="molecule type" value="Genomic_DNA"/>
</dbReference>
<evidence type="ECO:0000313" key="3">
    <source>
        <dbReference type="Proteomes" id="UP001066276"/>
    </source>
</evidence>
<feature type="region of interest" description="Disordered" evidence="1">
    <location>
        <begin position="1"/>
        <end position="58"/>
    </location>
</feature>
<dbReference type="AlphaFoldDB" id="A0AAV7V1Z6"/>
<gene>
    <name evidence="2" type="ORF">NDU88_004519</name>
</gene>
<comment type="caution">
    <text evidence="2">The sequence shown here is derived from an EMBL/GenBank/DDBJ whole genome shotgun (WGS) entry which is preliminary data.</text>
</comment>
<organism evidence="2 3">
    <name type="scientific">Pleurodeles waltl</name>
    <name type="common">Iberian ribbed newt</name>
    <dbReference type="NCBI Taxonomy" id="8319"/>
    <lineage>
        <taxon>Eukaryota</taxon>
        <taxon>Metazoa</taxon>
        <taxon>Chordata</taxon>
        <taxon>Craniata</taxon>
        <taxon>Vertebrata</taxon>
        <taxon>Euteleostomi</taxon>
        <taxon>Amphibia</taxon>
        <taxon>Batrachia</taxon>
        <taxon>Caudata</taxon>
        <taxon>Salamandroidea</taxon>
        <taxon>Salamandridae</taxon>
        <taxon>Pleurodelinae</taxon>
        <taxon>Pleurodeles</taxon>
    </lineage>
</organism>
<reference evidence="2" key="1">
    <citation type="journal article" date="2022" name="bioRxiv">
        <title>Sequencing and chromosome-scale assembly of the giantPleurodeles waltlgenome.</title>
        <authorList>
            <person name="Brown T."/>
            <person name="Elewa A."/>
            <person name="Iarovenko S."/>
            <person name="Subramanian E."/>
            <person name="Araus A.J."/>
            <person name="Petzold A."/>
            <person name="Susuki M."/>
            <person name="Suzuki K.-i.T."/>
            <person name="Hayashi T."/>
            <person name="Toyoda A."/>
            <person name="Oliveira C."/>
            <person name="Osipova E."/>
            <person name="Leigh N.D."/>
            <person name="Simon A."/>
            <person name="Yun M.H."/>
        </authorList>
    </citation>
    <scope>NUCLEOTIDE SEQUENCE</scope>
    <source>
        <strain evidence="2">20211129_DDA</strain>
        <tissue evidence="2">Liver</tissue>
    </source>
</reference>